<dbReference type="EMBL" id="CYRY02003447">
    <property type="protein sequence ID" value="VCW68062.1"/>
    <property type="molecule type" value="Genomic_DNA"/>
</dbReference>
<sequence length="46" mass="5425">MVYYNILPTYHLVNFNSSFLQRESPKTCISVRSPCCTYMKHLTLPK</sequence>
<protein>
    <submittedName>
        <fullName evidence="1">Uncharacterized protein</fullName>
    </submittedName>
</protein>
<reference evidence="1 2" key="1">
    <citation type="submission" date="2018-10" db="EMBL/GenBank/DDBJ databases">
        <authorList>
            <person name="Ekblom R."/>
            <person name="Jareborg N."/>
        </authorList>
    </citation>
    <scope>NUCLEOTIDE SEQUENCE [LARGE SCALE GENOMIC DNA]</scope>
    <source>
        <tissue evidence="1">Muscle</tissue>
    </source>
</reference>
<comment type="caution">
    <text evidence="1">The sequence shown here is derived from an EMBL/GenBank/DDBJ whole genome shotgun (WGS) entry which is preliminary data.</text>
</comment>
<proteinExistence type="predicted"/>
<dbReference type="AlphaFoldDB" id="A0A9X9LH33"/>
<gene>
    <name evidence="1" type="ORF">BN2614_LOCUS2</name>
</gene>
<accession>A0A9X9LH33</accession>
<keyword evidence="2" id="KW-1185">Reference proteome</keyword>
<organism evidence="1 2">
    <name type="scientific">Gulo gulo</name>
    <name type="common">Wolverine</name>
    <name type="synonym">Gluton</name>
    <dbReference type="NCBI Taxonomy" id="48420"/>
    <lineage>
        <taxon>Eukaryota</taxon>
        <taxon>Metazoa</taxon>
        <taxon>Chordata</taxon>
        <taxon>Craniata</taxon>
        <taxon>Vertebrata</taxon>
        <taxon>Euteleostomi</taxon>
        <taxon>Mammalia</taxon>
        <taxon>Eutheria</taxon>
        <taxon>Laurasiatheria</taxon>
        <taxon>Carnivora</taxon>
        <taxon>Caniformia</taxon>
        <taxon>Musteloidea</taxon>
        <taxon>Mustelidae</taxon>
        <taxon>Guloninae</taxon>
        <taxon>Gulo</taxon>
    </lineage>
</organism>
<dbReference type="Proteomes" id="UP000269945">
    <property type="component" value="Unassembled WGS sequence"/>
</dbReference>
<evidence type="ECO:0000313" key="2">
    <source>
        <dbReference type="Proteomes" id="UP000269945"/>
    </source>
</evidence>
<name>A0A9X9LH33_GULGU</name>
<evidence type="ECO:0000313" key="1">
    <source>
        <dbReference type="EMBL" id="VCW68062.1"/>
    </source>
</evidence>